<dbReference type="PANTHER" id="PTHR12911:SF8">
    <property type="entry name" value="KLAROID PROTEIN-RELATED"/>
    <property type="match status" value="1"/>
</dbReference>
<feature type="compositionally biased region" description="Basic and acidic residues" evidence="5">
    <location>
        <begin position="158"/>
        <end position="167"/>
    </location>
</feature>
<reference evidence="8 9" key="1">
    <citation type="journal article" date="2018" name="Nat. Ecol. Evol.">
        <title>Pezizomycetes genomes reveal the molecular basis of ectomycorrhizal truffle lifestyle.</title>
        <authorList>
            <person name="Murat C."/>
            <person name="Payen T."/>
            <person name="Noel B."/>
            <person name="Kuo A."/>
            <person name="Morin E."/>
            <person name="Chen J."/>
            <person name="Kohler A."/>
            <person name="Krizsan K."/>
            <person name="Balestrini R."/>
            <person name="Da Silva C."/>
            <person name="Montanini B."/>
            <person name="Hainaut M."/>
            <person name="Levati E."/>
            <person name="Barry K.W."/>
            <person name="Belfiori B."/>
            <person name="Cichocki N."/>
            <person name="Clum A."/>
            <person name="Dockter R.B."/>
            <person name="Fauchery L."/>
            <person name="Guy J."/>
            <person name="Iotti M."/>
            <person name="Le Tacon F."/>
            <person name="Lindquist E.A."/>
            <person name="Lipzen A."/>
            <person name="Malagnac F."/>
            <person name="Mello A."/>
            <person name="Molinier V."/>
            <person name="Miyauchi S."/>
            <person name="Poulain J."/>
            <person name="Riccioni C."/>
            <person name="Rubini A."/>
            <person name="Sitrit Y."/>
            <person name="Splivallo R."/>
            <person name="Traeger S."/>
            <person name="Wang M."/>
            <person name="Zifcakova L."/>
            <person name="Wipf D."/>
            <person name="Zambonelli A."/>
            <person name="Paolocci F."/>
            <person name="Nowrousian M."/>
            <person name="Ottonello S."/>
            <person name="Baldrian P."/>
            <person name="Spatafora J.W."/>
            <person name="Henrissat B."/>
            <person name="Nagy L.G."/>
            <person name="Aury J.M."/>
            <person name="Wincker P."/>
            <person name="Grigoriev I.V."/>
            <person name="Bonfante P."/>
            <person name="Martin F.M."/>
        </authorList>
    </citation>
    <scope>NUCLEOTIDE SEQUENCE [LARGE SCALE GENOMIC DNA]</scope>
    <source>
        <strain evidence="8 9">ATCC MYA-4762</strain>
    </source>
</reference>
<evidence type="ECO:0000313" key="9">
    <source>
        <dbReference type="Proteomes" id="UP000267821"/>
    </source>
</evidence>
<keyword evidence="4 6" id="KW-0472">Membrane</keyword>
<organism evidence="8 9">
    <name type="scientific">Terfezia boudieri ATCC MYA-4762</name>
    <dbReference type="NCBI Taxonomy" id="1051890"/>
    <lineage>
        <taxon>Eukaryota</taxon>
        <taxon>Fungi</taxon>
        <taxon>Dikarya</taxon>
        <taxon>Ascomycota</taxon>
        <taxon>Pezizomycotina</taxon>
        <taxon>Pezizomycetes</taxon>
        <taxon>Pezizales</taxon>
        <taxon>Pezizaceae</taxon>
        <taxon>Terfezia</taxon>
    </lineage>
</organism>
<keyword evidence="9" id="KW-1185">Reference proteome</keyword>
<dbReference type="PANTHER" id="PTHR12911">
    <property type="entry name" value="SAD1/UNC-84-LIKE PROTEIN-RELATED"/>
    <property type="match status" value="1"/>
</dbReference>
<evidence type="ECO:0000256" key="3">
    <source>
        <dbReference type="ARBA" id="ARBA00022989"/>
    </source>
</evidence>
<evidence type="ECO:0000259" key="7">
    <source>
        <dbReference type="PROSITE" id="PS51469"/>
    </source>
</evidence>
<feature type="compositionally biased region" description="Polar residues" evidence="5">
    <location>
        <begin position="373"/>
        <end position="382"/>
    </location>
</feature>
<dbReference type="FunCoup" id="A0A3N4L9Z3">
    <property type="interactions" value="301"/>
</dbReference>
<protein>
    <recommendedName>
        <fullName evidence="7">SUN domain-containing protein</fullName>
    </recommendedName>
</protein>
<proteinExistence type="predicted"/>
<dbReference type="GO" id="GO:0016020">
    <property type="term" value="C:membrane"/>
    <property type="evidence" value="ECO:0007669"/>
    <property type="project" value="UniProtKB-SubCell"/>
</dbReference>
<dbReference type="Proteomes" id="UP000267821">
    <property type="component" value="Unassembled WGS sequence"/>
</dbReference>
<dbReference type="InterPro" id="IPR045119">
    <property type="entry name" value="SUN1-5"/>
</dbReference>
<keyword evidence="3 6" id="KW-1133">Transmembrane helix</keyword>
<dbReference type="PROSITE" id="PS51469">
    <property type="entry name" value="SUN"/>
    <property type="match status" value="1"/>
</dbReference>
<name>A0A3N4L9Z3_9PEZI</name>
<comment type="subcellular location">
    <subcellularLocation>
        <location evidence="1">Membrane</location>
    </subcellularLocation>
</comment>
<feature type="domain" description="SUN" evidence="7">
    <location>
        <begin position="659"/>
        <end position="858"/>
    </location>
</feature>
<feature type="compositionally biased region" description="Low complexity" evidence="5">
    <location>
        <begin position="45"/>
        <end position="59"/>
    </location>
</feature>
<dbReference type="STRING" id="1051890.A0A3N4L9Z3"/>
<dbReference type="AlphaFoldDB" id="A0A3N4L9Z3"/>
<dbReference type="Gene3D" id="2.60.120.260">
    <property type="entry name" value="Galactose-binding domain-like"/>
    <property type="match status" value="1"/>
</dbReference>
<feature type="transmembrane region" description="Helical" evidence="6">
    <location>
        <begin position="262"/>
        <end position="284"/>
    </location>
</feature>
<evidence type="ECO:0000256" key="1">
    <source>
        <dbReference type="ARBA" id="ARBA00004370"/>
    </source>
</evidence>
<dbReference type="OrthoDB" id="342281at2759"/>
<evidence type="ECO:0000256" key="4">
    <source>
        <dbReference type="ARBA" id="ARBA00023136"/>
    </source>
</evidence>
<gene>
    <name evidence="8" type="ORF">L211DRAFT_852990</name>
</gene>
<evidence type="ECO:0000313" key="8">
    <source>
        <dbReference type="EMBL" id="RPB19700.1"/>
    </source>
</evidence>
<feature type="region of interest" description="Disordered" evidence="5">
    <location>
        <begin position="1"/>
        <end position="68"/>
    </location>
</feature>
<accession>A0A3N4L9Z3</accession>
<evidence type="ECO:0000256" key="2">
    <source>
        <dbReference type="ARBA" id="ARBA00022692"/>
    </source>
</evidence>
<feature type="region of interest" description="Disordered" evidence="5">
    <location>
        <begin position="334"/>
        <end position="382"/>
    </location>
</feature>
<keyword evidence="2 6" id="KW-0812">Transmembrane</keyword>
<dbReference type="InterPro" id="IPR012919">
    <property type="entry name" value="SUN_dom"/>
</dbReference>
<feature type="compositionally biased region" description="Basic and acidic residues" evidence="5">
    <location>
        <begin position="347"/>
        <end position="371"/>
    </location>
</feature>
<dbReference type="EMBL" id="ML121585">
    <property type="protein sequence ID" value="RPB19700.1"/>
    <property type="molecule type" value="Genomic_DNA"/>
</dbReference>
<dbReference type="InParanoid" id="A0A3N4L9Z3"/>
<dbReference type="Pfam" id="PF07738">
    <property type="entry name" value="Sad1_UNC"/>
    <property type="match status" value="2"/>
</dbReference>
<dbReference type="GO" id="GO:0005635">
    <property type="term" value="C:nuclear envelope"/>
    <property type="evidence" value="ECO:0007669"/>
    <property type="project" value="UniProtKB-ARBA"/>
</dbReference>
<evidence type="ECO:0000256" key="6">
    <source>
        <dbReference type="SAM" id="Phobius"/>
    </source>
</evidence>
<dbReference type="GO" id="GO:0043495">
    <property type="term" value="F:protein-membrane adaptor activity"/>
    <property type="evidence" value="ECO:0007669"/>
    <property type="project" value="TreeGrafter"/>
</dbReference>
<evidence type="ECO:0000256" key="5">
    <source>
        <dbReference type="SAM" id="MobiDB-lite"/>
    </source>
</evidence>
<feature type="region of interest" description="Disordered" evidence="5">
    <location>
        <begin position="123"/>
        <end position="238"/>
    </location>
</feature>
<sequence length="901" mass="101999">MEGTPFRWRLPVEQQTPSAGAHTPQVDNVAPSKDQLRATPLNMFQESSPSTQQQQAASSRTDRSPWRTARVVTELPAIPTRPNQSYGTTGTVTLPKMNINETGFGRFGNALQGLTNVSADAFKSRRTGRQQQQQPDSNHAVEPQEAPLDYSDQQDYLNQREEEKGDPDMADASSQKQSFKSGPGRGGARTKQVIRNVIRTRENGLGGARNAQGSPGYTEKRRRSQSDAVKRPSRSTRTYDPSNWGHIGGFFRANWQQVVWDYLYPVLAPLLIIITGYLFVYYVFVPSWNYLNPIGRIKSIYRSIPVVPTGRPFRDESRLDFPWEDKSRVSITTVDKPWAPTTPGVKARPEKTAGDKARPEKTPGGETRPEKSSGPTDDSQTYNFLSLERRVTALEIGLERALREKSQDLQKWNNNFRALYKSFETAKASTDQRLTEIEKLEISRKLNQIGHKLENAVNDIAELKQFRQATDAAFAQLYKKLPKKLPVRYDDKGKIQITPEFWQDLTRWLKEQRYSTAIGKGSEGGTETVIIEKPVKWEDFLARNGKLLDAHIGNLQEKWHQRALREQTLIPKEHHLELVKDLRDEYLKGVEEQFKEVHHELGAQLSRITNLRSMIESGEFGTGMGTGVGAGRPIGKFQADGLYSHHISKLADYASLAGGGFIDPERTSETYVKHPPNAFSNWAHWMLGTPGRIPKPGIAISSNARKPGNCWPFAGKKGNLGIILREPVYVTGMTLEHMEWDRCFARDATPKSIIFWVRIMEAEKYYKKAVLEASKALGEKPGLVQAAKNSKNMYEYVKVGKFEYEFTETSPPEQTFWIPMDMRRWNISSDKVLIHFYDNYGNPNYTCIYRVKVHGEPSRAVKATLLSTGKKPNEESPVTGKVVEGEAKFSTWEGLSDYQDF</sequence>